<dbReference type="EMBL" id="CAJSTJ010000111">
    <property type="protein sequence ID" value="CAG7557203.1"/>
    <property type="molecule type" value="Genomic_DNA"/>
</dbReference>
<comment type="caution">
    <text evidence="1">The sequence shown here is derived from an EMBL/GenBank/DDBJ whole genome shotgun (WGS) entry which is preliminary data.</text>
</comment>
<gene>
    <name evidence="1" type="ORF">FEQUK3_LOCUS2908</name>
</gene>
<dbReference type="Proteomes" id="UP000693738">
    <property type="component" value="Unassembled WGS sequence"/>
</dbReference>
<evidence type="ECO:0000313" key="2">
    <source>
        <dbReference type="Proteomes" id="UP000693738"/>
    </source>
</evidence>
<reference evidence="1" key="1">
    <citation type="submission" date="2021-05" db="EMBL/GenBank/DDBJ databases">
        <authorList>
            <person name="Khan N."/>
        </authorList>
    </citation>
    <scope>NUCLEOTIDE SEQUENCE</scope>
</reference>
<feature type="non-terminal residue" evidence="1">
    <location>
        <position position="1"/>
    </location>
</feature>
<protein>
    <submittedName>
        <fullName evidence="1">Uncharacterized protein</fullName>
    </submittedName>
</protein>
<organism evidence="1 2">
    <name type="scientific">Fusarium equiseti</name>
    <name type="common">Fusarium scirpi</name>
    <dbReference type="NCBI Taxonomy" id="61235"/>
    <lineage>
        <taxon>Eukaryota</taxon>
        <taxon>Fungi</taxon>
        <taxon>Dikarya</taxon>
        <taxon>Ascomycota</taxon>
        <taxon>Pezizomycotina</taxon>
        <taxon>Sordariomycetes</taxon>
        <taxon>Hypocreomycetidae</taxon>
        <taxon>Hypocreales</taxon>
        <taxon>Nectriaceae</taxon>
        <taxon>Fusarium</taxon>
        <taxon>Fusarium incarnatum-equiseti species complex</taxon>
    </lineage>
</organism>
<dbReference type="AlphaFoldDB" id="A0A8J2IWS0"/>
<accession>A0A8J2IWS0</accession>
<proteinExistence type="predicted"/>
<sequence length="87" mass="9166">KSYNFPTATTITDTITTITMKWFTLVFTASAAFVTASPIARSSISPSGPCPEVSFQSKIDAILKGEMDASECCSYGKCKGDVVVSVG</sequence>
<name>A0A8J2IWS0_FUSEQ</name>
<evidence type="ECO:0000313" key="1">
    <source>
        <dbReference type="EMBL" id="CAG7557203.1"/>
    </source>
</evidence>